<sequence>MKGRSSASLFGVENMKLEFIDPSKPRPYEVWRQTLIVASRERRISSIAQQSYELRQTLFEEINLREDDQA</sequence>
<accession>A0A1D8UU76</accession>
<dbReference type="RefSeq" id="WP_070402839.1">
    <property type="nucleotide sequence ID" value="NZ_BJVW01000006.1"/>
</dbReference>
<gene>
    <name evidence="1" type="ORF">A0U89_08555</name>
</gene>
<organism evidence="1 2">
    <name type="scientific">Kozakia baliensis</name>
    <dbReference type="NCBI Taxonomy" id="153496"/>
    <lineage>
        <taxon>Bacteria</taxon>
        <taxon>Pseudomonadati</taxon>
        <taxon>Pseudomonadota</taxon>
        <taxon>Alphaproteobacteria</taxon>
        <taxon>Acetobacterales</taxon>
        <taxon>Acetobacteraceae</taxon>
        <taxon>Kozakia</taxon>
    </lineage>
</organism>
<evidence type="ECO:0000313" key="1">
    <source>
        <dbReference type="EMBL" id="AOX17185.1"/>
    </source>
</evidence>
<dbReference type="EMBL" id="CP014674">
    <property type="protein sequence ID" value="AOX17185.1"/>
    <property type="molecule type" value="Genomic_DNA"/>
</dbReference>
<evidence type="ECO:0000313" key="2">
    <source>
        <dbReference type="Proteomes" id="UP000179145"/>
    </source>
</evidence>
<dbReference type="Proteomes" id="UP000179145">
    <property type="component" value="Chromosome"/>
</dbReference>
<proteinExistence type="predicted"/>
<reference evidence="1 2" key="1">
    <citation type="journal article" date="2016" name="Microb. Cell Fact.">
        <title>Dissection of exopolysaccharide biosynthesis in Kozakia baliensis.</title>
        <authorList>
            <person name="Brandt J.U."/>
            <person name="Jakob F."/>
            <person name="Behr J."/>
            <person name="Geissler A.J."/>
            <person name="Vogel R.F."/>
        </authorList>
    </citation>
    <scope>NUCLEOTIDE SEQUENCE [LARGE SCALE GENOMIC DNA]</scope>
    <source>
        <strain evidence="1 2">DSM 14400</strain>
    </source>
</reference>
<dbReference type="KEGG" id="kba:A0U89_08555"/>
<keyword evidence="2" id="KW-1185">Reference proteome</keyword>
<dbReference type="AlphaFoldDB" id="A0A1D8UU76"/>
<name>A0A1D8UU76_9PROT</name>
<protein>
    <submittedName>
        <fullName evidence="1">Uncharacterized protein</fullName>
    </submittedName>
</protein>